<dbReference type="Pfam" id="PF09221">
    <property type="entry name" value="Bacteriocin_IId"/>
    <property type="match status" value="1"/>
</dbReference>
<dbReference type="NCBIfam" id="TIGR03651">
    <property type="entry name" value="circ_ocin_uber"/>
    <property type="match status" value="1"/>
</dbReference>
<evidence type="ECO:0000256" key="1">
    <source>
        <dbReference type="ARBA" id="ARBA00004613"/>
    </source>
</evidence>
<evidence type="ECO:0000313" key="7">
    <source>
        <dbReference type="EMBL" id="PDO11212.1"/>
    </source>
</evidence>
<feature type="transmembrane region" description="Helical" evidence="6">
    <location>
        <begin position="25"/>
        <end position="58"/>
    </location>
</feature>
<gene>
    <name evidence="7" type="ORF">BLM47_03180</name>
</gene>
<keyword evidence="6" id="KW-0472">Membrane</keyword>
<evidence type="ECO:0000313" key="8">
    <source>
        <dbReference type="Proteomes" id="UP000243688"/>
    </source>
</evidence>
<dbReference type="SUPFAM" id="SSF47869">
    <property type="entry name" value="Bacteriocin AS-48"/>
    <property type="match status" value="1"/>
</dbReference>
<keyword evidence="4" id="KW-0044">Antibiotic</keyword>
<evidence type="ECO:0000256" key="4">
    <source>
        <dbReference type="ARBA" id="ARBA00023022"/>
    </source>
</evidence>
<name>A0A2A6E2Q7_9BACL</name>
<dbReference type="InterPro" id="IPR009086">
    <property type="entry name" value="Bacteriocin_AS48"/>
</dbReference>
<dbReference type="GO" id="GO:0031640">
    <property type="term" value="P:killing of cells of another organism"/>
    <property type="evidence" value="ECO:0007669"/>
    <property type="project" value="UniProtKB-KW"/>
</dbReference>
<proteinExistence type="predicted"/>
<protein>
    <submittedName>
        <fullName evidence="7">Bacteriocin uberolysin</fullName>
    </submittedName>
</protein>
<evidence type="ECO:0000256" key="2">
    <source>
        <dbReference type="ARBA" id="ARBA00022525"/>
    </source>
</evidence>
<keyword evidence="2" id="KW-0964">Secreted</keyword>
<accession>A0A2A6E2Q7</accession>
<dbReference type="GO" id="GO:0005576">
    <property type="term" value="C:extracellular region"/>
    <property type="evidence" value="ECO:0007669"/>
    <property type="project" value="UniProtKB-SubCell"/>
</dbReference>
<dbReference type="Gene3D" id="1.20.225.10">
    <property type="entry name" value="Bacteriocin AS-48"/>
    <property type="match status" value="1"/>
</dbReference>
<dbReference type="InterPro" id="IPR020038">
    <property type="entry name" value="Circ_bacteriocin"/>
</dbReference>
<evidence type="ECO:0000256" key="6">
    <source>
        <dbReference type="SAM" id="Phobius"/>
    </source>
</evidence>
<dbReference type="GO" id="GO:0042742">
    <property type="term" value="P:defense response to bacterium"/>
    <property type="evidence" value="ECO:0007669"/>
    <property type="project" value="UniProtKB-KW"/>
</dbReference>
<dbReference type="AlphaFoldDB" id="A0A2A6E2Q7"/>
<keyword evidence="6" id="KW-0812">Transmembrane</keyword>
<comment type="subcellular location">
    <subcellularLocation>
        <location evidence="1">Secreted</location>
    </subcellularLocation>
</comment>
<keyword evidence="3" id="KW-0929">Antimicrobial</keyword>
<reference evidence="7 8" key="1">
    <citation type="submission" date="2016-12" db="EMBL/GenBank/DDBJ databases">
        <title>Candidatus Reconcilibacillus cellulovorans genome.</title>
        <authorList>
            <person name="Kolinko S."/>
            <person name="Wu Y.-W."/>
            <person name="Tachea F."/>
            <person name="Denzel E."/>
            <person name="Hiras J."/>
            <person name="Baecker N."/>
            <person name="Chan L.J."/>
            <person name="Eichorst S.A."/>
            <person name="Frey D."/>
            <person name="Adams P.D."/>
            <person name="Pray T."/>
            <person name="Tanjore D."/>
            <person name="Petzold C.J."/>
            <person name="Gladden J.M."/>
            <person name="Simmons B.A."/>
            <person name="Singer S.W."/>
        </authorList>
    </citation>
    <scope>NUCLEOTIDE SEQUENCE [LARGE SCALE GENOMIC DNA]</scope>
    <source>
        <strain evidence="7">JTherm</strain>
    </source>
</reference>
<evidence type="ECO:0000256" key="3">
    <source>
        <dbReference type="ARBA" id="ARBA00022529"/>
    </source>
</evidence>
<sequence>MYNLMGFLGVGKALAEQIVNVIDTVGWGAVAFSIIATILSAGSLSVASATIDFIIITVKEYIKRNLKAQAIVW</sequence>
<dbReference type="EMBL" id="MOXJ01000004">
    <property type="protein sequence ID" value="PDO11212.1"/>
    <property type="molecule type" value="Genomic_DNA"/>
</dbReference>
<dbReference type="Proteomes" id="UP000243688">
    <property type="component" value="Unassembled WGS sequence"/>
</dbReference>
<keyword evidence="5" id="KW-0078">Bacteriocin</keyword>
<comment type="caution">
    <text evidence="7">The sequence shown here is derived from an EMBL/GenBank/DDBJ whole genome shotgun (WGS) entry which is preliminary data.</text>
</comment>
<evidence type="ECO:0000256" key="5">
    <source>
        <dbReference type="ARBA" id="ARBA00023048"/>
    </source>
</evidence>
<keyword evidence="6" id="KW-1133">Transmembrane helix</keyword>
<organism evidence="7 8">
    <name type="scientific">Candidatus Reconcilbacillus cellulovorans</name>
    <dbReference type="NCBI Taxonomy" id="1906605"/>
    <lineage>
        <taxon>Bacteria</taxon>
        <taxon>Bacillati</taxon>
        <taxon>Bacillota</taxon>
        <taxon>Bacilli</taxon>
        <taxon>Bacillales</taxon>
        <taxon>Paenibacillaceae</taxon>
        <taxon>Candidatus Reconcilbacillus</taxon>
    </lineage>
</organism>